<name>X1ARC1_9ZZZZ</name>
<evidence type="ECO:0000313" key="1">
    <source>
        <dbReference type="EMBL" id="GAG85339.1"/>
    </source>
</evidence>
<reference evidence="1" key="1">
    <citation type="journal article" date="2014" name="Front. Microbiol.">
        <title>High frequency of phylogenetically diverse reductive dehalogenase-homologous genes in deep subseafloor sedimentary metagenomes.</title>
        <authorList>
            <person name="Kawai M."/>
            <person name="Futagami T."/>
            <person name="Toyoda A."/>
            <person name="Takaki Y."/>
            <person name="Nishi S."/>
            <person name="Hori S."/>
            <person name="Arai W."/>
            <person name="Tsubouchi T."/>
            <person name="Morono Y."/>
            <person name="Uchiyama I."/>
            <person name="Ito T."/>
            <person name="Fujiyama A."/>
            <person name="Inagaki F."/>
            <person name="Takami H."/>
        </authorList>
    </citation>
    <scope>NUCLEOTIDE SEQUENCE</scope>
    <source>
        <strain evidence="1">Expedition CK06-06</strain>
    </source>
</reference>
<accession>X1ARC1</accession>
<organism evidence="1">
    <name type="scientific">marine sediment metagenome</name>
    <dbReference type="NCBI Taxonomy" id="412755"/>
    <lineage>
        <taxon>unclassified sequences</taxon>
        <taxon>metagenomes</taxon>
        <taxon>ecological metagenomes</taxon>
    </lineage>
</organism>
<gene>
    <name evidence="1" type="ORF">S01H4_26493</name>
</gene>
<dbReference type="AlphaFoldDB" id="X1ARC1"/>
<comment type="caution">
    <text evidence="1">The sequence shown here is derived from an EMBL/GenBank/DDBJ whole genome shotgun (WGS) entry which is preliminary data.</text>
</comment>
<feature type="non-terminal residue" evidence="1">
    <location>
        <position position="262"/>
    </location>
</feature>
<proteinExistence type="predicted"/>
<feature type="non-terminal residue" evidence="1">
    <location>
        <position position="1"/>
    </location>
</feature>
<dbReference type="EMBL" id="BART01012785">
    <property type="protein sequence ID" value="GAG85339.1"/>
    <property type="molecule type" value="Genomic_DNA"/>
</dbReference>
<sequence length="262" mass="29038">HTGLIDGYKVTDIEILYKESNTTSVKILEVIPVTTGLASFVEEIPRTAAGTGPQWYYNFDYKSIKPYRTLPTNQQNRVYDNVPLKALGQEISANRVIYGNFLQQHTPPTSLDYEAINADKSIDYDNYAQYPNHSLKQNRNYQAGFVLADRYGRASSVVLSSNDSIPTTQGSTLYTPYKSFEDVDNIDETTYKWLGNALRIKVNNGLNPAQQINNEVTGEPGLYKAENDTSIDQLEITNGGVGYVVGDTITLQYTPGPGIGLG</sequence>
<protein>
    <submittedName>
        <fullName evidence="1">Uncharacterized protein</fullName>
    </submittedName>
</protein>